<dbReference type="SUPFAM" id="SSF109755">
    <property type="entry name" value="PhoU-like"/>
    <property type="match status" value="1"/>
</dbReference>
<comment type="similarity">
    <text evidence="2 8">Belongs to the PhoU family.</text>
</comment>
<comment type="function">
    <text evidence="7 8">Plays a role in the regulation of phosphate uptake.</text>
</comment>
<comment type="subunit">
    <text evidence="3 8">Homodimer.</text>
</comment>
<dbReference type="KEGG" id="aei:AOY20_02905"/>
<evidence type="ECO:0000256" key="1">
    <source>
        <dbReference type="ARBA" id="ARBA00004496"/>
    </source>
</evidence>
<dbReference type="FunFam" id="1.20.58.220:FF:000004">
    <property type="entry name" value="Phosphate-specific transport system accessory protein PhoU"/>
    <property type="match status" value="1"/>
</dbReference>
<dbReference type="NCBIfam" id="TIGR02135">
    <property type="entry name" value="phoU_full"/>
    <property type="match status" value="1"/>
</dbReference>
<dbReference type="EMBL" id="CP012808">
    <property type="protein sequence ID" value="ALH94569.1"/>
    <property type="molecule type" value="Genomic_DNA"/>
</dbReference>
<evidence type="ECO:0000313" key="10">
    <source>
        <dbReference type="EMBL" id="ALH94569.1"/>
    </source>
</evidence>
<dbReference type="PIRSF" id="PIRSF003107">
    <property type="entry name" value="PhoU"/>
    <property type="match status" value="1"/>
</dbReference>
<evidence type="ECO:0000256" key="4">
    <source>
        <dbReference type="ARBA" id="ARBA00022448"/>
    </source>
</evidence>
<keyword evidence="5 8" id="KW-0963">Cytoplasm</keyword>
<sequence>MSLNNPILNHHISSQFNEELQDVNTKFMTMGGFVEQQVANAIHALLDTNAELAMDVQLQDAVVNRFETEIDEALTLILARRHPAAIDLRMVIAMSKANTDLERIGDEAAKIARIAQNLCEEGGSPRGYMETRHIGNQVRVMIHDALDAFARLDVDQALRVLLADADIDREYQSATRTLMTYMMEDPRHIARVINVMWVLRALERVGDHARNISEQVIYMVKGLDVRHTSVKEIEEKVHK</sequence>
<reference evidence="10 11" key="1">
    <citation type="journal article" date="2015" name="Int. J. Syst. Evol. Microbiol.">
        <title>Acinetobacter equi sp. nov. isolated from horse faeces.</title>
        <authorList>
            <person name="Poppel M.T."/>
            <person name="Skiebe E."/>
            <person name="Laue M."/>
            <person name="Bergmann H."/>
            <person name="Ebersberger I."/>
            <person name="Garn T."/>
            <person name="Fruth A."/>
            <person name="Baumgardt S."/>
            <person name="Busse H.J."/>
            <person name="Wilharm G."/>
        </authorList>
    </citation>
    <scope>NUCLEOTIDE SEQUENCE [LARGE SCALE GENOMIC DNA]</scope>
    <source>
        <strain evidence="10 11">114</strain>
    </source>
</reference>
<evidence type="ECO:0000256" key="8">
    <source>
        <dbReference type="PIRNR" id="PIRNR003107"/>
    </source>
</evidence>
<dbReference type="AlphaFoldDB" id="A0A0N9VBC5"/>
<protein>
    <recommendedName>
        <fullName evidence="8">Phosphate-specific transport system accessory protein PhoU</fullName>
    </recommendedName>
</protein>
<dbReference type="GO" id="GO:0005737">
    <property type="term" value="C:cytoplasm"/>
    <property type="evidence" value="ECO:0007669"/>
    <property type="project" value="UniProtKB-SubCell"/>
</dbReference>
<feature type="domain" description="PhoU" evidence="9">
    <location>
        <begin position="132"/>
        <end position="216"/>
    </location>
</feature>
<dbReference type="PANTHER" id="PTHR42930">
    <property type="entry name" value="PHOSPHATE-SPECIFIC TRANSPORT SYSTEM ACCESSORY PROTEIN PHOU"/>
    <property type="match status" value="1"/>
</dbReference>
<keyword evidence="11" id="KW-1185">Reference proteome</keyword>
<evidence type="ECO:0000256" key="2">
    <source>
        <dbReference type="ARBA" id="ARBA00008107"/>
    </source>
</evidence>
<proteinExistence type="inferred from homology"/>
<evidence type="ECO:0000259" key="9">
    <source>
        <dbReference type="Pfam" id="PF01895"/>
    </source>
</evidence>
<evidence type="ECO:0000256" key="3">
    <source>
        <dbReference type="ARBA" id="ARBA00011738"/>
    </source>
</evidence>
<dbReference type="Proteomes" id="UP000064939">
    <property type="component" value="Chromosome"/>
</dbReference>
<keyword evidence="4 8" id="KW-0813">Transport</keyword>
<accession>A0A0N9VBC5</accession>
<evidence type="ECO:0000256" key="7">
    <source>
        <dbReference type="ARBA" id="ARBA00056181"/>
    </source>
</evidence>
<dbReference type="OrthoDB" id="9814256at2"/>
<dbReference type="STRING" id="1324350.AOY20_02905"/>
<name>A0A0N9VBC5_9GAMM</name>
<dbReference type="GO" id="GO:0045936">
    <property type="term" value="P:negative regulation of phosphate metabolic process"/>
    <property type="evidence" value="ECO:0007669"/>
    <property type="project" value="InterPro"/>
</dbReference>
<dbReference type="GO" id="GO:0006817">
    <property type="term" value="P:phosphate ion transport"/>
    <property type="evidence" value="ECO:0007669"/>
    <property type="project" value="UniProtKB-KW"/>
</dbReference>
<comment type="subcellular location">
    <subcellularLocation>
        <location evidence="1 8">Cytoplasm</location>
    </subcellularLocation>
</comment>
<dbReference type="Pfam" id="PF01895">
    <property type="entry name" value="PhoU"/>
    <property type="match status" value="2"/>
</dbReference>
<dbReference type="RefSeq" id="WP_054580472.1">
    <property type="nucleotide sequence ID" value="NZ_CP012808.1"/>
</dbReference>
<gene>
    <name evidence="10" type="ORF">AOY20_02905</name>
</gene>
<dbReference type="InterPro" id="IPR026022">
    <property type="entry name" value="PhoU_dom"/>
</dbReference>
<evidence type="ECO:0000313" key="11">
    <source>
        <dbReference type="Proteomes" id="UP000064939"/>
    </source>
</evidence>
<feature type="domain" description="PhoU" evidence="9">
    <location>
        <begin position="29"/>
        <end position="114"/>
    </location>
</feature>
<dbReference type="PANTHER" id="PTHR42930:SF3">
    <property type="entry name" value="PHOSPHATE-SPECIFIC TRANSPORT SYSTEM ACCESSORY PROTEIN PHOU"/>
    <property type="match status" value="1"/>
</dbReference>
<evidence type="ECO:0000256" key="5">
    <source>
        <dbReference type="ARBA" id="ARBA00022490"/>
    </source>
</evidence>
<organism evidence="10 11">
    <name type="scientific">Acinetobacter equi</name>
    <dbReference type="NCBI Taxonomy" id="1324350"/>
    <lineage>
        <taxon>Bacteria</taxon>
        <taxon>Pseudomonadati</taxon>
        <taxon>Pseudomonadota</taxon>
        <taxon>Gammaproteobacteria</taxon>
        <taxon>Moraxellales</taxon>
        <taxon>Moraxellaceae</taxon>
        <taxon>Acinetobacter</taxon>
    </lineage>
</organism>
<dbReference type="InterPro" id="IPR028366">
    <property type="entry name" value="PhoU"/>
</dbReference>
<keyword evidence="6 8" id="KW-0592">Phosphate transport</keyword>
<dbReference type="Gene3D" id="1.20.58.220">
    <property type="entry name" value="Phosphate transport system protein phou homolog 2, domain 2"/>
    <property type="match status" value="2"/>
</dbReference>
<dbReference type="GO" id="GO:0030643">
    <property type="term" value="P:intracellular phosphate ion homeostasis"/>
    <property type="evidence" value="ECO:0007669"/>
    <property type="project" value="InterPro"/>
</dbReference>
<dbReference type="InterPro" id="IPR038078">
    <property type="entry name" value="PhoU-like_sf"/>
</dbReference>
<evidence type="ECO:0000256" key="6">
    <source>
        <dbReference type="ARBA" id="ARBA00022592"/>
    </source>
</evidence>